<dbReference type="OrthoDB" id="9770871at2"/>
<dbReference type="SUPFAM" id="SSF50370">
    <property type="entry name" value="Ricin B-like lectins"/>
    <property type="match status" value="1"/>
</dbReference>
<feature type="chain" id="PRO_5019734794" description="Ricin B lectin domain-containing protein" evidence="1">
    <location>
        <begin position="27"/>
        <end position="218"/>
    </location>
</feature>
<reference evidence="3 4" key="1">
    <citation type="submission" date="2018-10" db="EMBL/GenBank/DDBJ databases">
        <title>Complete genome sequence of Brevundimonas naejangsanensis BRV3.</title>
        <authorList>
            <person name="Berrios L."/>
            <person name="Ely B."/>
        </authorList>
    </citation>
    <scope>NUCLEOTIDE SEQUENCE [LARGE SCALE GENOMIC DNA]</scope>
    <source>
        <strain evidence="3 4">BRV3</strain>
    </source>
</reference>
<evidence type="ECO:0000313" key="4">
    <source>
        <dbReference type="Proteomes" id="UP000276984"/>
    </source>
</evidence>
<proteinExistence type="predicted"/>
<feature type="domain" description="Ricin B lectin" evidence="2">
    <location>
        <begin position="27"/>
        <end position="144"/>
    </location>
</feature>
<keyword evidence="4" id="KW-1185">Reference proteome</keyword>
<evidence type="ECO:0000256" key="1">
    <source>
        <dbReference type="SAM" id="SignalP"/>
    </source>
</evidence>
<dbReference type="Proteomes" id="UP000276984">
    <property type="component" value="Chromosome"/>
</dbReference>
<evidence type="ECO:0000259" key="2">
    <source>
        <dbReference type="SMART" id="SM00458"/>
    </source>
</evidence>
<dbReference type="InterPro" id="IPR000772">
    <property type="entry name" value="Ricin_B_lectin"/>
</dbReference>
<dbReference type="AlphaFoldDB" id="A0A494RHM3"/>
<accession>A0A494RHM3</accession>
<dbReference type="SMART" id="SM00458">
    <property type="entry name" value="RICIN"/>
    <property type="match status" value="1"/>
</dbReference>
<dbReference type="EMBL" id="CP032707">
    <property type="protein sequence ID" value="AYG96017.1"/>
    <property type="molecule type" value="Genomic_DNA"/>
</dbReference>
<dbReference type="InterPro" id="IPR035992">
    <property type="entry name" value="Ricin_B-like_lectins"/>
</dbReference>
<sequence>MMRFALAGVLACGAAAVLAGATPVQAEVVASGFRAGQCLDMRNGTEAILWGCHGGSNQNFTFRSGTYGQLMVGGRCLATSGQAGSGLVATSCSGGRSQMWTLTSSGALRNEEGWCADVERGGGQGARIIAWTCSGAANQRWGLARYMSAVQAASQGMLNAQGAEAARSARPGVSISRSGVVAAGGNNVVAAGGANVVAAGGGNVIMPVAGVVAAGGLN</sequence>
<protein>
    <recommendedName>
        <fullName evidence="2">Ricin B lectin domain-containing protein</fullName>
    </recommendedName>
</protein>
<dbReference type="Pfam" id="PF00652">
    <property type="entry name" value="Ricin_B_lectin"/>
    <property type="match status" value="1"/>
</dbReference>
<organism evidence="3 4">
    <name type="scientific">Brevundimonas naejangsanensis</name>
    <dbReference type="NCBI Taxonomy" id="588932"/>
    <lineage>
        <taxon>Bacteria</taxon>
        <taxon>Pseudomonadati</taxon>
        <taxon>Pseudomonadota</taxon>
        <taxon>Alphaproteobacteria</taxon>
        <taxon>Caulobacterales</taxon>
        <taxon>Caulobacteraceae</taxon>
        <taxon>Brevundimonas</taxon>
    </lineage>
</organism>
<name>A0A494RHM3_9CAUL</name>
<dbReference type="PROSITE" id="PS50231">
    <property type="entry name" value="RICIN_B_LECTIN"/>
    <property type="match status" value="1"/>
</dbReference>
<gene>
    <name evidence="3" type="ORF">D8I30_13140</name>
</gene>
<keyword evidence="1" id="KW-0732">Signal</keyword>
<dbReference type="Gene3D" id="2.80.10.50">
    <property type="match status" value="2"/>
</dbReference>
<evidence type="ECO:0000313" key="3">
    <source>
        <dbReference type="EMBL" id="AYG96017.1"/>
    </source>
</evidence>
<feature type="signal peptide" evidence="1">
    <location>
        <begin position="1"/>
        <end position="26"/>
    </location>
</feature>